<evidence type="ECO:0000256" key="4">
    <source>
        <dbReference type="SAM" id="MobiDB-lite"/>
    </source>
</evidence>
<dbReference type="SUPFAM" id="SSF54001">
    <property type="entry name" value="Cysteine proteinases"/>
    <property type="match status" value="1"/>
</dbReference>
<reference evidence="6 7" key="1">
    <citation type="journal article" date="2023" name="Plants (Basel)">
        <title>Bridging the Gap: Combining Genomics and Transcriptomics Approaches to Understand Stylosanthes scabra, an Orphan Legume from the Brazilian Caatinga.</title>
        <authorList>
            <person name="Ferreira-Neto J.R.C."/>
            <person name="da Silva M.D."/>
            <person name="Binneck E."/>
            <person name="de Melo N.F."/>
            <person name="da Silva R.H."/>
            <person name="de Melo A.L.T.M."/>
            <person name="Pandolfi V."/>
            <person name="Bustamante F.O."/>
            <person name="Brasileiro-Vidal A.C."/>
            <person name="Benko-Iseppon A.M."/>
        </authorList>
    </citation>
    <scope>NUCLEOTIDE SEQUENCE [LARGE SCALE GENOMIC DNA]</scope>
    <source>
        <tissue evidence="6">Leaves</tissue>
    </source>
</reference>
<dbReference type="EMBL" id="JASCZI010030328">
    <property type="protein sequence ID" value="MED6121370.1"/>
    <property type="molecule type" value="Genomic_DNA"/>
</dbReference>
<dbReference type="InterPro" id="IPR003653">
    <property type="entry name" value="Peptidase_C48_C"/>
</dbReference>
<protein>
    <recommendedName>
        <fullName evidence="5">Ubiquitin-like protease family profile domain-containing protein</fullName>
    </recommendedName>
</protein>
<feature type="compositionally biased region" description="Polar residues" evidence="4">
    <location>
        <begin position="184"/>
        <end position="194"/>
    </location>
</feature>
<feature type="region of interest" description="Disordered" evidence="4">
    <location>
        <begin position="225"/>
        <end position="244"/>
    </location>
</feature>
<comment type="similarity">
    <text evidence="1">Belongs to the peptidase C48 family.</text>
</comment>
<evidence type="ECO:0000313" key="7">
    <source>
        <dbReference type="Proteomes" id="UP001341840"/>
    </source>
</evidence>
<gene>
    <name evidence="6" type="ORF">PIB30_029487</name>
</gene>
<evidence type="ECO:0000256" key="1">
    <source>
        <dbReference type="ARBA" id="ARBA00005234"/>
    </source>
</evidence>
<evidence type="ECO:0000259" key="5">
    <source>
        <dbReference type="Pfam" id="PF02902"/>
    </source>
</evidence>
<keyword evidence="2" id="KW-0645">Protease</keyword>
<proteinExistence type="inferred from homology"/>
<name>A0ABU6RBI5_9FABA</name>
<dbReference type="Pfam" id="PF02902">
    <property type="entry name" value="Peptidase_C48"/>
    <property type="match status" value="1"/>
</dbReference>
<sequence>MAIILGSSVFSETLMLAFRTGFRPNNCLLTRNDLCFRVSRRPGSATRSPGKGGYRNALEIDRCRHRAADGKTPNVAPSPPSSNNSVLPTVRGYHPLQLSIVTSVASLQCEVRTLSEGISEHRKVLSEIRQAVADLHSSRGRGSDSKRNHREGCSCICHRTTKPAKGSKTPRGKKRQRDNEKMSADSTYLPTLDTNFSVDHMPRRVTRKSARGKQPVVVDVTSEARPSVDHTKNVADSNPQTPSGMRYFNHLAPIGERGYPDVNELLGLRVARIPKTVWSPCPKGISVHEDLIHVMFHAENDLEFRPTQEMDIYGVELVVATYIFSGDVSLGFNRLVVTGTEHVGEDAIRNNPSMLVVSPNYSHAALLGPRLSQANVAALKLVHMRSKVDDAVRVYVPMWCPGHWYLMILDVPGKKMIYLDSYCKPDEVDDKKDKMIEVALYLESITLGQKWLSRPNAERPRFSAFEIEQASVPQQERESNDCGIWLSHWMILEALWSNYDAEAVGPASRMKLATGLVLKPHNPMAREVVQRAFNHWRSKDLDSVPLRRAL</sequence>
<accession>A0ABU6RBI5</accession>
<dbReference type="Gene3D" id="3.40.395.10">
    <property type="entry name" value="Adenoviral Proteinase, Chain A"/>
    <property type="match status" value="1"/>
</dbReference>
<comment type="caution">
    <text evidence="6">The sequence shown here is derived from an EMBL/GenBank/DDBJ whole genome shotgun (WGS) entry which is preliminary data.</text>
</comment>
<keyword evidence="7" id="KW-1185">Reference proteome</keyword>
<feature type="compositionally biased region" description="Polar residues" evidence="4">
    <location>
        <begin position="234"/>
        <end position="243"/>
    </location>
</feature>
<dbReference type="InterPro" id="IPR038765">
    <property type="entry name" value="Papain-like_cys_pep_sf"/>
</dbReference>
<feature type="region of interest" description="Disordered" evidence="4">
    <location>
        <begin position="159"/>
        <end position="194"/>
    </location>
</feature>
<evidence type="ECO:0000256" key="3">
    <source>
        <dbReference type="ARBA" id="ARBA00022801"/>
    </source>
</evidence>
<dbReference type="Proteomes" id="UP001341840">
    <property type="component" value="Unassembled WGS sequence"/>
</dbReference>
<evidence type="ECO:0000256" key="2">
    <source>
        <dbReference type="ARBA" id="ARBA00022670"/>
    </source>
</evidence>
<organism evidence="6 7">
    <name type="scientific">Stylosanthes scabra</name>
    <dbReference type="NCBI Taxonomy" id="79078"/>
    <lineage>
        <taxon>Eukaryota</taxon>
        <taxon>Viridiplantae</taxon>
        <taxon>Streptophyta</taxon>
        <taxon>Embryophyta</taxon>
        <taxon>Tracheophyta</taxon>
        <taxon>Spermatophyta</taxon>
        <taxon>Magnoliopsida</taxon>
        <taxon>eudicotyledons</taxon>
        <taxon>Gunneridae</taxon>
        <taxon>Pentapetalae</taxon>
        <taxon>rosids</taxon>
        <taxon>fabids</taxon>
        <taxon>Fabales</taxon>
        <taxon>Fabaceae</taxon>
        <taxon>Papilionoideae</taxon>
        <taxon>50 kb inversion clade</taxon>
        <taxon>dalbergioids sensu lato</taxon>
        <taxon>Dalbergieae</taxon>
        <taxon>Pterocarpus clade</taxon>
        <taxon>Stylosanthes</taxon>
    </lineage>
</organism>
<evidence type="ECO:0000313" key="6">
    <source>
        <dbReference type="EMBL" id="MED6121370.1"/>
    </source>
</evidence>
<feature type="domain" description="Ubiquitin-like protease family profile" evidence="5">
    <location>
        <begin position="390"/>
        <end position="486"/>
    </location>
</feature>
<keyword evidence="3" id="KW-0378">Hydrolase</keyword>